<dbReference type="EC" id="5.4.2.2" evidence="4"/>
<keyword evidence="10" id="KW-0119">Carbohydrate metabolism</keyword>
<dbReference type="GO" id="GO:0005829">
    <property type="term" value="C:cytosol"/>
    <property type="evidence" value="ECO:0007669"/>
    <property type="project" value="TreeGrafter"/>
</dbReference>
<dbReference type="PANTHER" id="PTHR22573">
    <property type="entry name" value="PHOSPHOHEXOMUTASE FAMILY MEMBER"/>
    <property type="match status" value="1"/>
</dbReference>
<dbReference type="InterPro" id="IPR005846">
    <property type="entry name" value="A-D-PHexomutase_a/b/a-III"/>
</dbReference>
<evidence type="ECO:0000256" key="1">
    <source>
        <dbReference type="ARBA" id="ARBA00000443"/>
    </source>
</evidence>
<keyword evidence="9" id="KW-0413">Isomerase</keyword>
<evidence type="ECO:0000259" key="14">
    <source>
        <dbReference type="Pfam" id="PF02878"/>
    </source>
</evidence>
<dbReference type="InterPro" id="IPR036900">
    <property type="entry name" value="A-D-PHexomutase_C_sf"/>
</dbReference>
<evidence type="ECO:0000313" key="18">
    <source>
        <dbReference type="Proteomes" id="UP000594262"/>
    </source>
</evidence>
<dbReference type="Pfam" id="PF02880">
    <property type="entry name" value="PGM_PMM_III"/>
    <property type="match status" value="1"/>
</dbReference>
<feature type="domain" description="Alpha-D-phosphohexomutase alpha/beta/alpha" evidence="14">
    <location>
        <begin position="14"/>
        <end position="154"/>
    </location>
</feature>
<dbReference type="InterPro" id="IPR016055">
    <property type="entry name" value="A-D-PHexomutase_a/b/a-I/II/III"/>
</dbReference>
<proteinExistence type="inferred from homology"/>
<dbReference type="FunFam" id="3.30.310.50:FF:000002">
    <property type="entry name" value="Phosphoglucomutase 5"/>
    <property type="match status" value="1"/>
</dbReference>
<dbReference type="Pfam" id="PF02879">
    <property type="entry name" value="PGM_PMM_II"/>
    <property type="match status" value="1"/>
</dbReference>
<comment type="catalytic activity">
    <reaction evidence="1">
        <text>alpha-D-glucose 1-phosphate = alpha-D-glucose 6-phosphate</text>
        <dbReference type="Rhea" id="RHEA:23536"/>
        <dbReference type="ChEBI" id="CHEBI:58225"/>
        <dbReference type="ChEBI" id="CHEBI:58601"/>
        <dbReference type="EC" id="5.4.2.2"/>
    </reaction>
</comment>
<dbReference type="GO" id="GO:0004614">
    <property type="term" value="F:phosphoglucomutase activity"/>
    <property type="evidence" value="ECO:0007669"/>
    <property type="project" value="UniProtKB-EC"/>
</dbReference>
<dbReference type="Proteomes" id="UP000594262">
    <property type="component" value="Unplaced"/>
</dbReference>
<comment type="catalytic activity">
    <reaction evidence="12">
        <text>O-phospho-L-seryl-[protein] + alpha-D-glucose 1-phosphate = alpha-D-glucose 1,6-bisphosphate + L-seryl-[protein]</text>
        <dbReference type="Rhea" id="RHEA:68748"/>
        <dbReference type="Rhea" id="RHEA-COMP:9863"/>
        <dbReference type="Rhea" id="RHEA-COMP:11604"/>
        <dbReference type="ChEBI" id="CHEBI:29999"/>
        <dbReference type="ChEBI" id="CHEBI:58392"/>
        <dbReference type="ChEBI" id="CHEBI:58601"/>
        <dbReference type="ChEBI" id="CHEBI:83421"/>
    </reaction>
</comment>
<dbReference type="InterPro" id="IPR005844">
    <property type="entry name" value="A-D-PHexomutase_a/b/a-I"/>
</dbReference>
<dbReference type="Pfam" id="PF24947">
    <property type="entry name" value="PGM1_C_vert_fung"/>
    <property type="match status" value="1"/>
</dbReference>
<dbReference type="FunFam" id="3.40.120.10:FF:000004">
    <property type="entry name" value="Phosphoglucomutase 5"/>
    <property type="match status" value="1"/>
</dbReference>
<evidence type="ECO:0000313" key="17">
    <source>
        <dbReference type="EnsemblMetazoa" id="CLYHEMP016177.1"/>
    </source>
</evidence>
<evidence type="ECO:0000256" key="8">
    <source>
        <dbReference type="ARBA" id="ARBA00022842"/>
    </source>
</evidence>
<keyword evidence="5" id="KW-0313">Glucose metabolism</keyword>
<keyword evidence="18" id="KW-1185">Reference proteome</keyword>
<evidence type="ECO:0000256" key="10">
    <source>
        <dbReference type="ARBA" id="ARBA00023277"/>
    </source>
</evidence>
<evidence type="ECO:0000256" key="11">
    <source>
        <dbReference type="ARBA" id="ARBA00049318"/>
    </source>
</evidence>
<dbReference type="InterPro" id="IPR045244">
    <property type="entry name" value="PGM"/>
</dbReference>
<name>A0A7M6DMH0_9CNID</name>
<keyword evidence="8 13" id="KW-0460">Magnesium</keyword>
<dbReference type="AlphaFoldDB" id="A0A7M6DMH0"/>
<comment type="similarity">
    <text evidence="3 13">Belongs to the phosphohexose mutase family.</text>
</comment>
<dbReference type="SUPFAM" id="SSF55957">
    <property type="entry name" value="Phosphoglucomutase, C-terminal domain"/>
    <property type="match status" value="1"/>
</dbReference>
<dbReference type="NCBIfam" id="NF005737">
    <property type="entry name" value="PRK07564.1-1"/>
    <property type="match status" value="1"/>
</dbReference>
<dbReference type="RefSeq" id="XP_066921648.1">
    <property type="nucleotide sequence ID" value="XM_067065547.1"/>
</dbReference>
<dbReference type="GO" id="GO:0000287">
    <property type="term" value="F:magnesium ion binding"/>
    <property type="evidence" value="ECO:0007669"/>
    <property type="project" value="InterPro"/>
</dbReference>
<protein>
    <recommendedName>
        <fullName evidence="4">phosphoglucomutase (alpha-D-glucose-1,6-bisphosphate-dependent)</fullName>
        <ecNumber evidence="4">5.4.2.2</ecNumber>
    </recommendedName>
</protein>
<dbReference type="Gene3D" id="3.40.120.10">
    <property type="entry name" value="Alpha-D-Glucose-1,6-Bisphosphate, subunit A, domain 3"/>
    <property type="match status" value="3"/>
</dbReference>
<evidence type="ECO:0000259" key="15">
    <source>
        <dbReference type="Pfam" id="PF02879"/>
    </source>
</evidence>
<dbReference type="PANTHER" id="PTHR22573:SF2">
    <property type="entry name" value="PHOSPHOGLUCOMUTASE"/>
    <property type="match status" value="1"/>
</dbReference>
<sequence>MEVSVIETKAFDNQKPGTSGLRKPTETFVQENYVENFTQSIFNAVGHSAHGRTVVVGGDGRYFMKESVHTIIKMAAANKIGKLIIGQDGILSTPALSCLIRMRKAIGGIILTASHNPGGIKGDFGIKYNTSNGGPAPEAVTSEIFRHSSEIKEYRICKEVEVDISRIGQKRFRVNGKDFVVQIVDSVDDYLYMMKDIYDFKLLREYIKTQNLRICVNAMNGVTGPYLKKIFEKELETGEGSVINSTPLVDFGGIHPDPNMTYAADFVDMMKKGEYDLGACFDGDGDRNMILGKEAFFVNPSDSVAIIAAHCQCIPYFKKTGIKGFARSMPTGSSLDKVAEKCGVKCHEVPTGWKFFGNLMDADQLSICGEESFGTSSDHIREKDGVWAALAWLSLLANQQNSVQQIVEEHWKTYGRNFFTRYDYENVESKGANDMMTNLRQLASDQSLVGQAMSEQYTVQLMDDFRFEDSIDQSVTEKQGIRIIFTDGSRLVFRLSGTGSSGATIRLYIESFCNEDSKLQTPTQEMLKPLVDMALKISNLVLLTGRSEPTVIT</sequence>
<comment type="cofactor">
    <cofactor evidence="2">
        <name>Mg(2+)</name>
        <dbReference type="ChEBI" id="CHEBI:18420"/>
    </cofactor>
</comment>
<evidence type="ECO:0000256" key="6">
    <source>
        <dbReference type="ARBA" id="ARBA00022553"/>
    </source>
</evidence>
<dbReference type="InterPro" id="IPR016066">
    <property type="entry name" value="A-D-PHexomutase_CS"/>
</dbReference>
<evidence type="ECO:0000256" key="5">
    <source>
        <dbReference type="ARBA" id="ARBA00022526"/>
    </source>
</evidence>
<dbReference type="OrthoDB" id="2291at2759"/>
<organism evidence="17 18">
    <name type="scientific">Clytia hemisphaerica</name>
    <dbReference type="NCBI Taxonomy" id="252671"/>
    <lineage>
        <taxon>Eukaryota</taxon>
        <taxon>Metazoa</taxon>
        <taxon>Cnidaria</taxon>
        <taxon>Hydrozoa</taxon>
        <taxon>Hydroidolina</taxon>
        <taxon>Leptothecata</taxon>
        <taxon>Obeliida</taxon>
        <taxon>Clytiidae</taxon>
        <taxon>Clytia</taxon>
    </lineage>
</organism>
<dbReference type="PROSITE" id="PS00710">
    <property type="entry name" value="PGM_PMM"/>
    <property type="match status" value="1"/>
</dbReference>
<evidence type="ECO:0000256" key="4">
    <source>
        <dbReference type="ARBA" id="ARBA00012728"/>
    </source>
</evidence>
<keyword evidence="6" id="KW-0597">Phosphoprotein</keyword>
<dbReference type="FunFam" id="3.40.120.10:FF:000006">
    <property type="entry name" value="Phosphoglucomutase PgmA"/>
    <property type="match status" value="1"/>
</dbReference>
<comment type="catalytic activity">
    <reaction evidence="11">
        <text>alpha-D-glucose 1,6-bisphosphate + L-seryl-[protein] = O-phospho-L-seryl-[protein] + alpha-D-glucose 6-phosphate</text>
        <dbReference type="Rhea" id="RHEA:68752"/>
        <dbReference type="Rhea" id="RHEA-COMP:9863"/>
        <dbReference type="Rhea" id="RHEA-COMP:11604"/>
        <dbReference type="ChEBI" id="CHEBI:29999"/>
        <dbReference type="ChEBI" id="CHEBI:58225"/>
        <dbReference type="ChEBI" id="CHEBI:58392"/>
        <dbReference type="ChEBI" id="CHEBI:83421"/>
    </reaction>
</comment>
<feature type="domain" description="Alpha-D-phosphohexomutase alpha/beta/alpha" evidence="15">
    <location>
        <begin position="190"/>
        <end position="291"/>
    </location>
</feature>
<reference evidence="17" key="1">
    <citation type="submission" date="2021-01" db="UniProtKB">
        <authorList>
            <consortium name="EnsemblMetazoa"/>
        </authorList>
    </citation>
    <scope>IDENTIFICATION</scope>
</reference>
<feature type="domain" description="Alpha-D-phosphohexomutase alpha/beta/alpha" evidence="16">
    <location>
        <begin position="302"/>
        <end position="414"/>
    </location>
</feature>
<evidence type="ECO:0000256" key="3">
    <source>
        <dbReference type="ARBA" id="ARBA00010231"/>
    </source>
</evidence>
<dbReference type="InterPro" id="IPR005841">
    <property type="entry name" value="Alpha-D-phosphohexomutase_SF"/>
</dbReference>
<keyword evidence="7 13" id="KW-0479">Metal-binding</keyword>
<evidence type="ECO:0000256" key="12">
    <source>
        <dbReference type="ARBA" id="ARBA00049409"/>
    </source>
</evidence>
<evidence type="ECO:0000259" key="16">
    <source>
        <dbReference type="Pfam" id="PF02880"/>
    </source>
</evidence>
<evidence type="ECO:0000256" key="7">
    <source>
        <dbReference type="ARBA" id="ARBA00022723"/>
    </source>
</evidence>
<dbReference type="FunFam" id="3.40.120.10:FF:000005">
    <property type="entry name" value="Phosphoglucomutase 5"/>
    <property type="match status" value="1"/>
</dbReference>
<evidence type="ECO:0000256" key="2">
    <source>
        <dbReference type="ARBA" id="ARBA00001946"/>
    </source>
</evidence>
<accession>A0A7M6DMH0</accession>
<dbReference type="SUPFAM" id="SSF53738">
    <property type="entry name" value="Phosphoglucomutase, first 3 domains"/>
    <property type="match status" value="2"/>
</dbReference>
<evidence type="ECO:0000256" key="9">
    <source>
        <dbReference type="ARBA" id="ARBA00023235"/>
    </source>
</evidence>
<dbReference type="Pfam" id="PF02878">
    <property type="entry name" value="PGM_PMM_I"/>
    <property type="match status" value="1"/>
</dbReference>
<dbReference type="GeneID" id="136808974"/>
<dbReference type="GO" id="GO:0006006">
    <property type="term" value="P:glucose metabolic process"/>
    <property type="evidence" value="ECO:0007669"/>
    <property type="project" value="UniProtKB-KW"/>
</dbReference>
<dbReference type="EnsemblMetazoa" id="CLYHEMT016177.1">
    <property type="protein sequence ID" value="CLYHEMP016177.1"/>
    <property type="gene ID" value="CLYHEMG016177"/>
</dbReference>
<dbReference type="InterPro" id="IPR005845">
    <property type="entry name" value="A-D-PHexomutase_a/b/a-II"/>
</dbReference>
<dbReference type="PRINTS" id="PR00509">
    <property type="entry name" value="PGMPMM"/>
</dbReference>
<dbReference type="Gene3D" id="3.30.310.50">
    <property type="entry name" value="Alpha-D-phosphohexomutase, C-terminal domain"/>
    <property type="match status" value="1"/>
</dbReference>
<evidence type="ECO:0000256" key="13">
    <source>
        <dbReference type="RuleBase" id="RU004326"/>
    </source>
</evidence>